<dbReference type="GO" id="GO:0006357">
    <property type="term" value="P:regulation of transcription by RNA polymerase II"/>
    <property type="evidence" value="ECO:0007669"/>
    <property type="project" value="TreeGrafter"/>
</dbReference>
<evidence type="ECO:0000256" key="8">
    <source>
        <dbReference type="PROSITE-ProRule" id="PRU00042"/>
    </source>
</evidence>
<evidence type="ECO:0000256" key="3">
    <source>
        <dbReference type="ARBA" id="ARBA00022771"/>
    </source>
</evidence>
<feature type="domain" description="C2H2-type" evidence="9">
    <location>
        <begin position="34"/>
        <end position="62"/>
    </location>
</feature>
<keyword evidence="6" id="KW-0804">Transcription</keyword>
<gene>
    <name evidence="10" type="ORF">CINCED_3A015554</name>
</gene>
<feature type="domain" description="C2H2-type" evidence="9">
    <location>
        <begin position="156"/>
        <end position="178"/>
    </location>
</feature>
<dbReference type="InterPro" id="IPR013087">
    <property type="entry name" value="Znf_C2H2_type"/>
</dbReference>
<dbReference type="PROSITE" id="PS50157">
    <property type="entry name" value="ZINC_FINGER_C2H2_2"/>
    <property type="match status" value="6"/>
</dbReference>
<feature type="domain" description="C2H2-type" evidence="9">
    <location>
        <begin position="182"/>
        <end position="211"/>
    </location>
</feature>
<evidence type="ECO:0000256" key="2">
    <source>
        <dbReference type="ARBA" id="ARBA00022723"/>
    </source>
</evidence>
<keyword evidence="11" id="KW-1185">Reference proteome</keyword>
<evidence type="ECO:0000256" key="5">
    <source>
        <dbReference type="ARBA" id="ARBA00023015"/>
    </source>
</evidence>
<evidence type="ECO:0000259" key="9">
    <source>
        <dbReference type="PROSITE" id="PS50157"/>
    </source>
</evidence>
<dbReference type="GO" id="GO:0005634">
    <property type="term" value="C:nucleus"/>
    <property type="evidence" value="ECO:0007669"/>
    <property type="project" value="UniProtKB-SubCell"/>
</dbReference>
<dbReference type="PANTHER" id="PTHR46179:SF13">
    <property type="entry name" value="C2H2-TYPE DOMAIN-CONTAINING PROTEIN"/>
    <property type="match status" value="1"/>
</dbReference>
<keyword evidence="3 8" id="KW-0863">Zinc-finger</keyword>
<evidence type="ECO:0000256" key="1">
    <source>
        <dbReference type="ARBA" id="ARBA00004123"/>
    </source>
</evidence>
<keyword evidence="4" id="KW-0862">Zinc</keyword>
<organism evidence="10 11">
    <name type="scientific">Cinara cedri</name>
    <dbReference type="NCBI Taxonomy" id="506608"/>
    <lineage>
        <taxon>Eukaryota</taxon>
        <taxon>Metazoa</taxon>
        <taxon>Ecdysozoa</taxon>
        <taxon>Arthropoda</taxon>
        <taxon>Hexapoda</taxon>
        <taxon>Insecta</taxon>
        <taxon>Pterygota</taxon>
        <taxon>Neoptera</taxon>
        <taxon>Paraneoptera</taxon>
        <taxon>Hemiptera</taxon>
        <taxon>Sternorrhyncha</taxon>
        <taxon>Aphidomorpha</taxon>
        <taxon>Aphidoidea</taxon>
        <taxon>Aphididae</taxon>
        <taxon>Lachninae</taxon>
        <taxon>Cinara</taxon>
    </lineage>
</organism>
<dbReference type="Gene3D" id="3.30.160.60">
    <property type="entry name" value="Classic Zinc Finger"/>
    <property type="match status" value="4"/>
</dbReference>
<evidence type="ECO:0000256" key="6">
    <source>
        <dbReference type="ARBA" id="ARBA00023163"/>
    </source>
</evidence>
<reference evidence="10 11" key="1">
    <citation type="submission" date="2019-08" db="EMBL/GenBank/DDBJ databases">
        <authorList>
            <person name="Alioto T."/>
            <person name="Alioto T."/>
            <person name="Gomez Garrido J."/>
        </authorList>
    </citation>
    <scope>NUCLEOTIDE SEQUENCE [LARGE SCALE GENOMIC DNA]</scope>
</reference>
<feature type="domain" description="C2H2-type" evidence="9">
    <location>
        <begin position="4"/>
        <end position="33"/>
    </location>
</feature>
<dbReference type="PROSITE" id="PS00028">
    <property type="entry name" value="ZINC_FINGER_C2H2_1"/>
    <property type="match status" value="6"/>
</dbReference>
<feature type="domain" description="C2H2-type" evidence="9">
    <location>
        <begin position="99"/>
        <end position="126"/>
    </location>
</feature>
<dbReference type="EMBL" id="CABPRJ010000949">
    <property type="protein sequence ID" value="VVC31458.1"/>
    <property type="molecule type" value="Genomic_DNA"/>
</dbReference>
<protein>
    <submittedName>
        <fullName evidence="10">Zinc finger C2H2-type,Zinc finger, RING/FYVE/PHD-type</fullName>
    </submittedName>
</protein>
<dbReference type="GO" id="GO:0008270">
    <property type="term" value="F:zinc ion binding"/>
    <property type="evidence" value="ECO:0007669"/>
    <property type="project" value="UniProtKB-KW"/>
</dbReference>
<evidence type="ECO:0000256" key="7">
    <source>
        <dbReference type="ARBA" id="ARBA00023242"/>
    </source>
</evidence>
<keyword evidence="2" id="KW-0479">Metal-binding</keyword>
<dbReference type="Proteomes" id="UP000325440">
    <property type="component" value="Unassembled WGS sequence"/>
</dbReference>
<name>A0A5E4MM82_9HEMI</name>
<dbReference type="Pfam" id="PF00096">
    <property type="entry name" value="zf-C2H2"/>
    <property type="match status" value="3"/>
</dbReference>
<keyword evidence="7" id="KW-0539">Nucleus</keyword>
<dbReference type="InterPro" id="IPR036236">
    <property type="entry name" value="Znf_C2H2_sf"/>
</dbReference>
<sequence length="269" mass="32125">MVKHLCPFENCSSTFSRPSRLLIHIQRHQGIKGFQCTQCDRGYHRRQHLKRHVAEAHQNQLRLEQLLTCNHCERQFKTAWGLRRHQIKIKRQKANIRLHCCEICNRKFLNSVDLGRHSLKHESFKCVHPSCPLLKHQFISWKFYNQHMIDYHSEPFECEHCGEKFIIKSKIRSHVKEHMPKFNCTQPGCHSTFDFAKNLVKHIQVGHGERTYKCNIIGCDWTFKYKICFERHIKAHQQNKKIFPMANRIHKKEPKFLMATKLAKLALKI</sequence>
<feature type="domain" description="C2H2-type" evidence="9">
    <location>
        <begin position="212"/>
        <end position="241"/>
    </location>
</feature>
<dbReference type="SUPFAM" id="SSF57667">
    <property type="entry name" value="beta-beta-alpha zinc fingers"/>
    <property type="match status" value="4"/>
</dbReference>
<dbReference type="OrthoDB" id="2687452at2759"/>
<evidence type="ECO:0000256" key="4">
    <source>
        <dbReference type="ARBA" id="ARBA00022833"/>
    </source>
</evidence>
<keyword evidence="5" id="KW-0805">Transcription regulation</keyword>
<comment type="subcellular location">
    <subcellularLocation>
        <location evidence="1">Nucleus</location>
    </subcellularLocation>
</comment>
<dbReference type="InterPro" id="IPR051061">
    <property type="entry name" value="Zinc_finger_trans_reg"/>
</dbReference>
<evidence type="ECO:0000313" key="10">
    <source>
        <dbReference type="EMBL" id="VVC31458.1"/>
    </source>
</evidence>
<dbReference type="SMART" id="SM00355">
    <property type="entry name" value="ZnF_C2H2"/>
    <property type="match status" value="8"/>
</dbReference>
<dbReference type="AlphaFoldDB" id="A0A5E4MM82"/>
<dbReference type="PANTHER" id="PTHR46179">
    <property type="entry name" value="ZINC FINGER PROTEIN"/>
    <property type="match status" value="1"/>
</dbReference>
<evidence type="ECO:0000313" key="11">
    <source>
        <dbReference type="Proteomes" id="UP000325440"/>
    </source>
</evidence>
<proteinExistence type="predicted"/>
<accession>A0A5E4MM82</accession>